<dbReference type="AlphaFoldDB" id="A0A1H6EVH9"/>
<proteinExistence type="predicted"/>
<gene>
    <name evidence="2" type="ORF">SAMN05444920_120107</name>
</gene>
<name>A0A1H6EVH9_9ACTN</name>
<feature type="transmembrane region" description="Helical" evidence="1">
    <location>
        <begin position="18"/>
        <end position="38"/>
    </location>
</feature>
<evidence type="ECO:0000313" key="3">
    <source>
        <dbReference type="Proteomes" id="UP000236732"/>
    </source>
</evidence>
<keyword evidence="1" id="KW-0812">Transmembrane</keyword>
<keyword evidence="3" id="KW-1185">Reference proteome</keyword>
<accession>A0A1H6EVH9</accession>
<protein>
    <submittedName>
        <fullName evidence="2">Uncharacterized protein</fullName>
    </submittedName>
</protein>
<dbReference type="EMBL" id="FNVT01000020">
    <property type="protein sequence ID" value="SEH01403.1"/>
    <property type="molecule type" value="Genomic_DNA"/>
</dbReference>
<organism evidence="2 3">
    <name type="scientific">Nonomuraea solani</name>
    <dbReference type="NCBI Taxonomy" id="1144553"/>
    <lineage>
        <taxon>Bacteria</taxon>
        <taxon>Bacillati</taxon>
        <taxon>Actinomycetota</taxon>
        <taxon>Actinomycetes</taxon>
        <taxon>Streptosporangiales</taxon>
        <taxon>Streptosporangiaceae</taxon>
        <taxon>Nonomuraea</taxon>
    </lineage>
</organism>
<reference evidence="2 3" key="1">
    <citation type="submission" date="2016-10" db="EMBL/GenBank/DDBJ databases">
        <authorList>
            <person name="de Groot N.N."/>
        </authorList>
    </citation>
    <scope>NUCLEOTIDE SEQUENCE [LARGE SCALE GENOMIC DNA]</scope>
    <source>
        <strain evidence="2 3">CGMCC 4.7037</strain>
    </source>
</reference>
<evidence type="ECO:0000256" key="1">
    <source>
        <dbReference type="SAM" id="Phobius"/>
    </source>
</evidence>
<evidence type="ECO:0000313" key="2">
    <source>
        <dbReference type="EMBL" id="SEH01403.1"/>
    </source>
</evidence>
<sequence>MEARGQTAEIMIAEARKAFWVMTGFIAVIWILQIFNWLSGYALGREFALRAWVPESLPDILRCTRNSTISASDLKRHSRRSPG</sequence>
<dbReference type="Proteomes" id="UP000236732">
    <property type="component" value="Unassembled WGS sequence"/>
</dbReference>
<keyword evidence="1" id="KW-0472">Membrane</keyword>
<keyword evidence="1" id="KW-1133">Transmembrane helix</keyword>